<proteinExistence type="predicted"/>
<keyword evidence="3" id="KW-1185">Reference proteome</keyword>
<accession>A0A4P9XHV4</accession>
<organism evidence="2 3">
    <name type="scientific">Thamnocephalis sphaerospora</name>
    <dbReference type="NCBI Taxonomy" id="78915"/>
    <lineage>
        <taxon>Eukaryota</taxon>
        <taxon>Fungi</taxon>
        <taxon>Fungi incertae sedis</taxon>
        <taxon>Zoopagomycota</taxon>
        <taxon>Zoopagomycotina</taxon>
        <taxon>Zoopagomycetes</taxon>
        <taxon>Zoopagales</taxon>
        <taxon>Sigmoideomycetaceae</taxon>
        <taxon>Thamnocephalis</taxon>
    </lineage>
</organism>
<evidence type="ECO:0000256" key="1">
    <source>
        <dbReference type="SAM" id="MobiDB-lite"/>
    </source>
</evidence>
<gene>
    <name evidence="2" type="ORF">THASP1DRAFT_32879</name>
</gene>
<feature type="region of interest" description="Disordered" evidence="1">
    <location>
        <begin position="148"/>
        <end position="173"/>
    </location>
</feature>
<sequence>MPASMKNIDWDNLGPSRKISALAPFSERYTIVAKSEGAGEQRPLGDDSVSACATAISEPKSKKQKLGDSPDKRVSAISMSQNLDERQPLDSFGGGKEGNAVASGYPGLGKKRRLGDDTGQNTEIYERANQCASAGNICSSERLERLNDDKKRQKRNSYHQDCPVGSTFRQGTA</sequence>
<dbReference type="Proteomes" id="UP000271241">
    <property type="component" value="Unassembled WGS sequence"/>
</dbReference>
<evidence type="ECO:0000313" key="3">
    <source>
        <dbReference type="Proteomes" id="UP000271241"/>
    </source>
</evidence>
<feature type="region of interest" description="Disordered" evidence="1">
    <location>
        <begin position="35"/>
        <end position="121"/>
    </location>
</feature>
<protein>
    <submittedName>
        <fullName evidence="2">Uncharacterized protein</fullName>
    </submittedName>
</protein>
<feature type="compositionally biased region" description="Basic and acidic residues" evidence="1">
    <location>
        <begin position="59"/>
        <end position="74"/>
    </location>
</feature>
<name>A0A4P9XHV4_9FUNG</name>
<evidence type="ECO:0000313" key="2">
    <source>
        <dbReference type="EMBL" id="RKP05285.1"/>
    </source>
</evidence>
<reference evidence="3" key="1">
    <citation type="journal article" date="2018" name="Nat. Microbiol.">
        <title>Leveraging single-cell genomics to expand the fungal tree of life.</title>
        <authorList>
            <person name="Ahrendt S.R."/>
            <person name="Quandt C.A."/>
            <person name="Ciobanu D."/>
            <person name="Clum A."/>
            <person name="Salamov A."/>
            <person name="Andreopoulos B."/>
            <person name="Cheng J.F."/>
            <person name="Woyke T."/>
            <person name="Pelin A."/>
            <person name="Henrissat B."/>
            <person name="Reynolds N.K."/>
            <person name="Benny G.L."/>
            <person name="Smith M.E."/>
            <person name="James T.Y."/>
            <person name="Grigoriev I.V."/>
        </authorList>
    </citation>
    <scope>NUCLEOTIDE SEQUENCE [LARGE SCALE GENOMIC DNA]</scope>
    <source>
        <strain evidence="3">RSA 1356</strain>
    </source>
</reference>
<dbReference type="EMBL" id="KZ993187">
    <property type="protein sequence ID" value="RKP05285.1"/>
    <property type="molecule type" value="Genomic_DNA"/>
</dbReference>
<dbReference type="AlphaFoldDB" id="A0A4P9XHV4"/>